<keyword evidence="4 8" id="KW-0378">Hydrolase</keyword>
<sequence>MCGRYGSFSATTAIAEALAATVAPEAVGLGPSRSIAPGADVAVVIRRPARDGEAGAPGPPARPRRVHAARWGLLPPWATDPAAGFRAFNARSETAATKPTFRDAMRSFRAVVPASCWYERRTPSAPAAARAARQSYAVRRADGGLLALAGLCSWWRVPERPDRPVRQGPALHGSWLLTLAILTRDAGPDLAWLHPREPVVLPDDAVDAWLDPGLCDGGAATGLLRLARPGLAWTPVERTTPAPPP</sequence>
<organism evidence="9 10">
    <name type="scientific">Actinomyces israelii</name>
    <dbReference type="NCBI Taxonomy" id="1659"/>
    <lineage>
        <taxon>Bacteria</taxon>
        <taxon>Bacillati</taxon>
        <taxon>Actinomycetota</taxon>
        <taxon>Actinomycetes</taxon>
        <taxon>Actinomycetales</taxon>
        <taxon>Actinomycetaceae</taxon>
        <taxon>Actinomyces</taxon>
    </lineage>
</organism>
<evidence type="ECO:0000256" key="4">
    <source>
        <dbReference type="ARBA" id="ARBA00022801"/>
    </source>
</evidence>
<dbReference type="Pfam" id="PF02586">
    <property type="entry name" value="SRAP"/>
    <property type="match status" value="1"/>
</dbReference>
<dbReference type="EC" id="3.4.-.-" evidence="8"/>
<evidence type="ECO:0000256" key="1">
    <source>
        <dbReference type="ARBA" id="ARBA00008136"/>
    </source>
</evidence>
<gene>
    <name evidence="9" type="ORF">OHJ16_10510</name>
</gene>
<keyword evidence="6" id="KW-0238">DNA-binding</keyword>
<evidence type="ECO:0000256" key="7">
    <source>
        <dbReference type="ARBA" id="ARBA00023239"/>
    </source>
</evidence>
<dbReference type="RefSeq" id="WP_052375330.1">
    <property type="nucleotide sequence ID" value="NZ_CP124548.1"/>
</dbReference>
<keyword evidence="10" id="KW-1185">Reference proteome</keyword>
<evidence type="ECO:0000256" key="5">
    <source>
        <dbReference type="ARBA" id="ARBA00023124"/>
    </source>
</evidence>
<keyword evidence="3" id="KW-0227">DNA damage</keyword>
<evidence type="ECO:0000256" key="6">
    <source>
        <dbReference type="ARBA" id="ARBA00023125"/>
    </source>
</evidence>
<evidence type="ECO:0000256" key="3">
    <source>
        <dbReference type="ARBA" id="ARBA00022763"/>
    </source>
</evidence>
<dbReference type="InterPro" id="IPR036590">
    <property type="entry name" value="SRAP-like"/>
</dbReference>
<evidence type="ECO:0000313" key="9">
    <source>
        <dbReference type="EMBL" id="MCZ0858474.1"/>
    </source>
</evidence>
<evidence type="ECO:0000256" key="2">
    <source>
        <dbReference type="ARBA" id="ARBA00022670"/>
    </source>
</evidence>
<evidence type="ECO:0000256" key="8">
    <source>
        <dbReference type="RuleBase" id="RU364100"/>
    </source>
</evidence>
<comment type="similarity">
    <text evidence="1 8">Belongs to the SOS response-associated peptidase family.</text>
</comment>
<dbReference type="PANTHER" id="PTHR13604">
    <property type="entry name" value="DC12-RELATED"/>
    <property type="match status" value="1"/>
</dbReference>
<proteinExistence type="inferred from homology"/>
<protein>
    <recommendedName>
        <fullName evidence="8">Abasic site processing protein</fullName>
        <ecNumber evidence="8">3.4.-.-</ecNumber>
    </recommendedName>
</protein>
<dbReference type="Gene3D" id="3.90.1680.10">
    <property type="entry name" value="SOS response associated peptidase-like"/>
    <property type="match status" value="1"/>
</dbReference>
<accession>A0ABT4I9Q1</accession>
<evidence type="ECO:0000313" key="10">
    <source>
        <dbReference type="Proteomes" id="UP001072034"/>
    </source>
</evidence>
<reference evidence="9" key="1">
    <citation type="submission" date="2022-10" db="EMBL/GenBank/DDBJ databases">
        <title>Genome sequence of Actinomyces israelii ATCC 10048.</title>
        <authorList>
            <person name="Watt R.M."/>
            <person name="Tong W.M."/>
        </authorList>
    </citation>
    <scope>NUCLEOTIDE SEQUENCE</scope>
    <source>
        <strain evidence="9">ATCC 10048</strain>
    </source>
</reference>
<dbReference type="PANTHER" id="PTHR13604:SF0">
    <property type="entry name" value="ABASIC SITE PROCESSING PROTEIN HMCES"/>
    <property type="match status" value="1"/>
</dbReference>
<dbReference type="InterPro" id="IPR003738">
    <property type="entry name" value="SRAP"/>
</dbReference>
<keyword evidence="7" id="KW-0456">Lyase</keyword>
<dbReference type="Proteomes" id="UP001072034">
    <property type="component" value="Unassembled WGS sequence"/>
</dbReference>
<dbReference type="SUPFAM" id="SSF143081">
    <property type="entry name" value="BB1717-like"/>
    <property type="match status" value="1"/>
</dbReference>
<comment type="caution">
    <text evidence="9">The sequence shown here is derived from an EMBL/GenBank/DDBJ whole genome shotgun (WGS) entry which is preliminary data.</text>
</comment>
<keyword evidence="2 8" id="KW-0645">Protease</keyword>
<dbReference type="EMBL" id="JAPTMY010000023">
    <property type="protein sequence ID" value="MCZ0858474.1"/>
    <property type="molecule type" value="Genomic_DNA"/>
</dbReference>
<keyword evidence="5" id="KW-0190">Covalent protein-DNA linkage</keyword>
<name>A0ABT4I9Q1_9ACTO</name>